<proteinExistence type="predicted"/>
<dbReference type="EMBL" id="SPLM01000003">
    <property type="protein sequence ID" value="TMW67728.1"/>
    <property type="molecule type" value="Genomic_DNA"/>
</dbReference>
<comment type="caution">
    <text evidence="2">The sequence shown here is derived from an EMBL/GenBank/DDBJ whole genome shotgun (WGS) entry which is preliminary data.</text>
</comment>
<dbReference type="AlphaFoldDB" id="A0A8K1CRN4"/>
<gene>
    <name evidence="2" type="ORF">Poli38472_007400</name>
</gene>
<protein>
    <submittedName>
        <fullName evidence="2">Uncharacterized protein</fullName>
    </submittedName>
</protein>
<accession>A0A8K1CRN4</accession>
<evidence type="ECO:0000256" key="1">
    <source>
        <dbReference type="SAM" id="Phobius"/>
    </source>
</evidence>
<evidence type="ECO:0000313" key="3">
    <source>
        <dbReference type="Proteomes" id="UP000794436"/>
    </source>
</evidence>
<keyword evidence="3" id="KW-1185">Reference proteome</keyword>
<dbReference type="Proteomes" id="UP000794436">
    <property type="component" value="Unassembled WGS sequence"/>
</dbReference>
<evidence type="ECO:0000313" key="2">
    <source>
        <dbReference type="EMBL" id="TMW67728.1"/>
    </source>
</evidence>
<keyword evidence="1" id="KW-0472">Membrane</keyword>
<feature type="transmembrane region" description="Helical" evidence="1">
    <location>
        <begin position="102"/>
        <end position="127"/>
    </location>
</feature>
<reference evidence="2" key="1">
    <citation type="submission" date="2019-03" db="EMBL/GenBank/DDBJ databases">
        <title>Long read genome sequence of the mycoparasitic Pythium oligandrum ATCC 38472 isolated from sugarbeet rhizosphere.</title>
        <authorList>
            <person name="Gaulin E."/>
        </authorList>
    </citation>
    <scope>NUCLEOTIDE SEQUENCE</scope>
    <source>
        <strain evidence="2">ATCC 38472_TT</strain>
    </source>
</reference>
<sequence>MVLSCGNQLCNVIEYRIARIRYYDVYVGRVIVNFPFDWMTVFIMTASVVHMYIFYVQYRCSGFEFINSVFCYTFFSSLLLTFNKTEAIRLTFDKLWWLYLSYFTFENTPILVSALYVLIFTTVNIMFQTRIVMNYFGFPSVEEYALVRSAGFRYSALAMDGSTFCVGFDAQNRYCVTVAKHFQLLSEPRFFRLDEMQGPVPTFDLWKVLQRIECSRHFHRKYDIPDLFKYLHPKALHGAKTSRTWKEMLGFRAKTKSVNKSPFKSTA</sequence>
<name>A0A8K1CRN4_PYTOL</name>
<keyword evidence="1" id="KW-1133">Transmembrane helix</keyword>
<organism evidence="2 3">
    <name type="scientific">Pythium oligandrum</name>
    <name type="common">Mycoparasitic fungus</name>
    <dbReference type="NCBI Taxonomy" id="41045"/>
    <lineage>
        <taxon>Eukaryota</taxon>
        <taxon>Sar</taxon>
        <taxon>Stramenopiles</taxon>
        <taxon>Oomycota</taxon>
        <taxon>Peronosporomycetes</taxon>
        <taxon>Pythiales</taxon>
        <taxon>Pythiaceae</taxon>
        <taxon>Pythium</taxon>
    </lineage>
</organism>
<feature type="transmembrane region" description="Helical" evidence="1">
    <location>
        <begin position="38"/>
        <end position="58"/>
    </location>
</feature>
<feature type="transmembrane region" description="Helical" evidence="1">
    <location>
        <begin position="65"/>
        <end position="82"/>
    </location>
</feature>
<keyword evidence="1" id="KW-0812">Transmembrane</keyword>